<protein>
    <recommendedName>
        <fullName evidence="3">DDE Tnp4 domain-containing protein</fullName>
    </recommendedName>
</protein>
<evidence type="ECO:0000313" key="4">
    <source>
        <dbReference type="EMBL" id="KAJ8937540.1"/>
    </source>
</evidence>
<feature type="domain" description="DDE Tnp4" evidence="3">
    <location>
        <begin position="1"/>
        <end position="77"/>
    </location>
</feature>
<dbReference type="EMBL" id="JANEYF010003312">
    <property type="protein sequence ID" value="KAJ8937540.1"/>
    <property type="molecule type" value="Genomic_DNA"/>
</dbReference>
<keyword evidence="2" id="KW-0479">Metal-binding</keyword>
<keyword evidence="5" id="KW-1185">Reference proteome</keyword>
<organism evidence="4 5">
    <name type="scientific">Rhamnusium bicolor</name>
    <dbReference type="NCBI Taxonomy" id="1586634"/>
    <lineage>
        <taxon>Eukaryota</taxon>
        <taxon>Metazoa</taxon>
        <taxon>Ecdysozoa</taxon>
        <taxon>Arthropoda</taxon>
        <taxon>Hexapoda</taxon>
        <taxon>Insecta</taxon>
        <taxon>Pterygota</taxon>
        <taxon>Neoptera</taxon>
        <taxon>Endopterygota</taxon>
        <taxon>Coleoptera</taxon>
        <taxon>Polyphaga</taxon>
        <taxon>Cucujiformia</taxon>
        <taxon>Chrysomeloidea</taxon>
        <taxon>Cerambycidae</taxon>
        <taxon>Lepturinae</taxon>
        <taxon>Rhagiini</taxon>
        <taxon>Rhamnusium</taxon>
    </lineage>
</organism>
<proteinExistence type="predicted"/>
<dbReference type="Pfam" id="PF13359">
    <property type="entry name" value="DDE_Tnp_4"/>
    <property type="match status" value="1"/>
</dbReference>
<comment type="cofactor">
    <cofactor evidence="1">
        <name>a divalent metal cation</name>
        <dbReference type="ChEBI" id="CHEBI:60240"/>
    </cofactor>
</comment>
<reference evidence="4" key="1">
    <citation type="journal article" date="2023" name="Insect Mol. Biol.">
        <title>Genome sequencing provides insights into the evolution of gene families encoding plant cell wall-degrading enzymes in longhorned beetles.</title>
        <authorList>
            <person name="Shin N.R."/>
            <person name="Okamura Y."/>
            <person name="Kirsch R."/>
            <person name="Pauchet Y."/>
        </authorList>
    </citation>
    <scope>NUCLEOTIDE SEQUENCE</scope>
    <source>
        <strain evidence="4">RBIC_L_NR</strain>
    </source>
</reference>
<comment type="caution">
    <text evidence="4">The sequence shown here is derived from an EMBL/GenBank/DDBJ whole genome shotgun (WGS) entry which is preliminary data.</text>
</comment>
<accession>A0AAV8XG79</accession>
<evidence type="ECO:0000313" key="5">
    <source>
        <dbReference type="Proteomes" id="UP001162156"/>
    </source>
</evidence>
<evidence type="ECO:0000256" key="2">
    <source>
        <dbReference type="ARBA" id="ARBA00022723"/>
    </source>
</evidence>
<evidence type="ECO:0000259" key="3">
    <source>
        <dbReference type="Pfam" id="PF13359"/>
    </source>
</evidence>
<name>A0AAV8XG79_9CUCU</name>
<dbReference type="InterPro" id="IPR027806">
    <property type="entry name" value="HARBI1_dom"/>
</dbReference>
<gene>
    <name evidence="4" type="ORF">NQ314_011799</name>
</gene>
<sequence length="135" mass="15617">MGDSGYPLRTWLMTPSEDEPVESTPEYFYNKKPKSIRSTTERGNDVLKMIFRCLLKHLHHALGNASKIINACVVLHNLCIEYNITEPDQYGHIGEDFGMYARSIVNDNVDIFHRTNLELALGRRPRLTIRNLRQD</sequence>
<dbReference type="Proteomes" id="UP001162156">
    <property type="component" value="Unassembled WGS sequence"/>
</dbReference>
<dbReference type="GO" id="GO:0046872">
    <property type="term" value="F:metal ion binding"/>
    <property type="evidence" value="ECO:0007669"/>
    <property type="project" value="UniProtKB-KW"/>
</dbReference>
<evidence type="ECO:0000256" key="1">
    <source>
        <dbReference type="ARBA" id="ARBA00001968"/>
    </source>
</evidence>
<dbReference type="AlphaFoldDB" id="A0AAV8XG79"/>